<dbReference type="AlphaFoldDB" id="A0A830GKF5"/>
<feature type="active site" description="Proton donor/acceptor" evidence="2">
    <location>
        <position position="206"/>
    </location>
</feature>
<dbReference type="SUPFAM" id="SSF63829">
    <property type="entry name" value="Calcium-dependent phosphotriesterase"/>
    <property type="match status" value="1"/>
</dbReference>
<evidence type="ECO:0000256" key="2">
    <source>
        <dbReference type="PIRSR" id="PIRSR605511-1"/>
    </source>
</evidence>
<dbReference type="Gene3D" id="2.120.10.30">
    <property type="entry name" value="TolB, C-terminal domain"/>
    <property type="match status" value="1"/>
</dbReference>
<feature type="binding site" evidence="3">
    <location>
        <position position="206"/>
    </location>
    <ligand>
        <name>a divalent metal cation</name>
        <dbReference type="ChEBI" id="CHEBI:60240"/>
    </ligand>
</feature>
<dbReference type="InterPro" id="IPR013658">
    <property type="entry name" value="SGL"/>
</dbReference>
<gene>
    <name evidence="5" type="ORF">GCM10009030_08480</name>
</gene>
<evidence type="ECO:0000256" key="1">
    <source>
        <dbReference type="ARBA" id="ARBA00008853"/>
    </source>
</evidence>
<reference evidence="5" key="1">
    <citation type="journal article" date="2014" name="Int. J. Syst. Evol. Microbiol.">
        <title>Complete genome sequence of Corynebacterium casei LMG S-19264T (=DSM 44701T), isolated from a smear-ripened cheese.</title>
        <authorList>
            <consortium name="US DOE Joint Genome Institute (JGI-PGF)"/>
            <person name="Walter F."/>
            <person name="Albersmeier A."/>
            <person name="Kalinowski J."/>
            <person name="Ruckert C."/>
        </authorList>
    </citation>
    <scope>NUCLEOTIDE SEQUENCE</scope>
    <source>
        <strain evidence="5">JCM 17820</strain>
    </source>
</reference>
<dbReference type="PANTHER" id="PTHR10907:SF47">
    <property type="entry name" value="REGUCALCIN"/>
    <property type="match status" value="1"/>
</dbReference>
<name>A0A830GKF5_9EURY</name>
<dbReference type="GO" id="GO:0004341">
    <property type="term" value="F:gluconolactonase activity"/>
    <property type="evidence" value="ECO:0007669"/>
    <property type="project" value="TreeGrafter"/>
</dbReference>
<evidence type="ECO:0000313" key="6">
    <source>
        <dbReference type="Proteomes" id="UP000605784"/>
    </source>
</evidence>
<comment type="cofactor">
    <cofactor evidence="3">
        <name>Zn(2+)</name>
        <dbReference type="ChEBI" id="CHEBI:29105"/>
    </cofactor>
    <text evidence="3">Binds 1 divalent metal cation per subunit.</text>
</comment>
<dbReference type="RefSeq" id="WP_188994848.1">
    <property type="nucleotide sequence ID" value="NZ_BMOU01000001.1"/>
</dbReference>
<feature type="binding site" evidence="3">
    <location>
        <position position="16"/>
    </location>
    <ligand>
        <name>a divalent metal cation</name>
        <dbReference type="ChEBI" id="CHEBI:60240"/>
    </ligand>
</feature>
<evidence type="ECO:0000313" key="5">
    <source>
        <dbReference type="EMBL" id="GGN88596.1"/>
    </source>
</evidence>
<dbReference type="PRINTS" id="PR01790">
    <property type="entry name" value="SMP30FAMILY"/>
</dbReference>
<keyword evidence="3" id="KW-0479">Metal-binding</keyword>
<dbReference type="Proteomes" id="UP000605784">
    <property type="component" value="Unassembled WGS sequence"/>
</dbReference>
<dbReference type="InterPro" id="IPR011042">
    <property type="entry name" value="6-blade_b-propeller_TolB-like"/>
</dbReference>
<dbReference type="GO" id="GO:0005509">
    <property type="term" value="F:calcium ion binding"/>
    <property type="evidence" value="ECO:0007669"/>
    <property type="project" value="TreeGrafter"/>
</dbReference>
<dbReference type="Pfam" id="PF08450">
    <property type="entry name" value="SGL"/>
    <property type="match status" value="1"/>
</dbReference>
<keyword evidence="3" id="KW-0862">Zinc</keyword>
<dbReference type="GO" id="GO:0019853">
    <property type="term" value="P:L-ascorbic acid biosynthetic process"/>
    <property type="evidence" value="ECO:0007669"/>
    <property type="project" value="TreeGrafter"/>
</dbReference>
<comment type="similarity">
    <text evidence="1">Belongs to the SMP-30/CGR1 family.</text>
</comment>
<feature type="binding site" evidence="3">
    <location>
        <position position="102"/>
    </location>
    <ligand>
        <name>substrate</name>
    </ligand>
</feature>
<keyword evidence="6" id="KW-1185">Reference proteome</keyword>
<reference evidence="5" key="2">
    <citation type="submission" date="2020-09" db="EMBL/GenBank/DDBJ databases">
        <authorList>
            <person name="Sun Q."/>
            <person name="Ohkuma M."/>
        </authorList>
    </citation>
    <scope>NUCLEOTIDE SEQUENCE</scope>
    <source>
        <strain evidence="5">JCM 17820</strain>
    </source>
</reference>
<dbReference type="PANTHER" id="PTHR10907">
    <property type="entry name" value="REGUCALCIN"/>
    <property type="match status" value="1"/>
</dbReference>
<accession>A0A830GKF5</accession>
<organism evidence="5 6">
    <name type="scientific">Haloarcula pellucida</name>
    <dbReference type="NCBI Taxonomy" id="1427151"/>
    <lineage>
        <taxon>Archaea</taxon>
        <taxon>Methanobacteriati</taxon>
        <taxon>Methanobacteriota</taxon>
        <taxon>Stenosarchaea group</taxon>
        <taxon>Halobacteria</taxon>
        <taxon>Halobacteriales</taxon>
        <taxon>Haloarculaceae</taxon>
        <taxon>Haloarcula</taxon>
    </lineage>
</organism>
<feature type="binding site" evidence="3">
    <location>
        <position position="104"/>
    </location>
    <ligand>
        <name>substrate</name>
    </ligand>
</feature>
<sequence length="298" mass="33163">MPTPELVVDIACETGEGPLWHPDEELLYWVDIPRGRLYRYDPSTDDHELVYEDTEERIGGFTIQTDGTLLLFQEAGAVRRLDQQTGDVDAVTDPDPDRFHERFNDVIADPEGRVFAGVMPDTDRDLPGHLYRLNTDGSFDLVREECVLPNGMGFSPDQSGFYFTDTGEVDPDCPGYIYRYDYDRATGDISNPKTVVDASGIEGLPDGMTVDSEGHLWSAFWDGHKLIRFAPDGTREETVAFDPRKVSSLTFAGEDYDTAYVTTACVETRDVEGEGAGSLYRVDLGVTGRGEFRSAVEV</sequence>
<feature type="domain" description="SMP-30/Gluconolactonase/LRE-like region" evidence="4">
    <location>
        <begin position="15"/>
        <end position="264"/>
    </location>
</feature>
<evidence type="ECO:0000259" key="4">
    <source>
        <dbReference type="Pfam" id="PF08450"/>
    </source>
</evidence>
<dbReference type="InterPro" id="IPR005511">
    <property type="entry name" value="SMP-30"/>
</dbReference>
<proteinExistence type="inferred from homology"/>
<feature type="binding site" evidence="3">
    <location>
        <position position="150"/>
    </location>
    <ligand>
        <name>a divalent metal cation</name>
        <dbReference type="ChEBI" id="CHEBI:60240"/>
    </ligand>
</feature>
<protein>
    <submittedName>
        <fullName evidence="5">Calcium-binding protein</fullName>
    </submittedName>
</protein>
<comment type="caution">
    <text evidence="5">The sequence shown here is derived from an EMBL/GenBank/DDBJ whole genome shotgun (WGS) entry which is preliminary data.</text>
</comment>
<evidence type="ECO:0000256" key="3">
    <source>
        <dbReference type="PIRSR" id="PIRSR605511-2"/>
    </source>
</evidence>
<dbReference type="EMBL" id="BMOU01000001">
    <property type="protein sequence ID" value="GGN88596.1"/>
    <property type="molecule type" value="Genomic_DNA"/>
</dbReference>